<dbReference type="SUPFAM" id="SSF56219">
    <property type="entry name" value="DNase I-like"/>
    <property type="match status" value="1"/>
</dbReference>
<organism evidence="2 3">
    <name type="scientific">Eumeta variegata</name>
    <name type="common">Bagworm moth</name>
    <name type="synonym">Eumeta japonica</name>
    <dbReference type="NCBI Taxonomy" id="151549"/>
    <lineage>
        <taxon>Eukaryota</taxon>
        <taxon>Metazoa</taxon>
        <taxon>Ecdysozoa</taxon>
        <taxon>Arthropoda</taxon>
        <taxon>Hexapoda</taxon>
        <taxon>Insecta</taxon>
        <taxon>Pterygota</taxon>
        <taxon>Neoptera</taxon>
        <taxon>Endopterygota</taxon>
        <taxon>Lepidoptera</taxon>
        <taxon>Glossata</taxon>
        <taxon>Ditrysia</taxon>
        <taxon>Tineoidea</taxon>
        <taxon>Psychidae</taxon>
        <taxon>Oiketicinae</taxon>
        <taxon>Eumeta</taxon>
    </lineage>
</organism>
<dbReference type="Pfam" id="PF14529">
    <property type="entry name" value="Exo_endo_phos_2"/>
    <property type="match status" value="1"/>
</dbReference>
<dbReference type="EMBL" id="BGZK01002360">
    <property type="protein sequence ID" value="GBP93279.1"/>
    <property type="molecule type" value="Genomic_DNA"/>
</dbReference>
<dbReference type="GO" id="GO:0003824">
    <property type="term" value="F:catalytic activity"/>
    <property type="evidence" value="ECO:0007669"/>
    <property type="project" value="InterPro"/>
</dbReference>
<proteinExistence type="predicted"/>
<evidence type="ECO:0000313" key="3">
    <source>
        <dbReference type="Proteomes" id="UP000299102"/>
    </source>
</evidence>
<comment type="caution">
    <text evidence="2">The sequence shown here is derived from an EMBL/GenBank/DDBJ whole genome shotgun (WGS) entry which is preliminary data.</text>
</comment>
<dbReference type="Gene3D" id="3.60.10.10">
    <property type="entry name" value="Endonuclease/exonuclease/phosphatase"/>
    <property type="match status" value="1"/>
</dbReference>
<evidence type="ECO:0000313" key="2">
    <source>
        <dbReference type="EMBL" id="GBP93279.1"/>
    </source>
</evidence>
<protein>
    <recommendedName>
        <fullName evidence="1">Endonuclease/exonuclease/phosphatase domain-containing protein</fullName>
    </recommendedName>
</protein>
<feature type="domain" description="Endonuclease/exonuclease/phosphatase" evidence="1">
    <location>
        <begin position="8"/>
        <end position="68"/>
    </location>
</feature>
<dbReference type="Proteomes" id="UP000299102">
    <property type="component" value="Unassembled WGS sequence"/>
</dbReference>
<dbReference type="InterPro" id="IPR005135">
    <property type="entry name" value="Endo/exonuclease/phosphatase"/>
</dbReference>
<dbReference type="OrthoDB" id="7382669at2759"/>
<name>A0A4C2A279_EUMVA</name>
<dbReference type="InterPro" id="IPR036691">
    <property type="entry name" value="Endo/exonu/phosph_ase_sf"/>
</dbReference>
<reference evidence="2 3" key="1">
    <citation type="journal article" date="2019" name="Commun. Biol.">
        <title>The bagworm genome reveals a unique fibroin gene that provides high tensile strength.</title>
        <authorList>
            <person name="Kono N."/>
            <person name="Nakamura H."/>
            <person name="Ohtoshi R."/>
            <person name="Tomita M."/>
            <person name="Numata K."/>
            <person name="Arakawa K."/>
        </authorList>
    </citation>
    <scope>NUCLEOTIDE SEQUENCE [LARGE SCALE GENOMIC DNA]</scope>
</reference>
<keyword evidence="3" id="KW-1185">Reference proteome</keyword>
<evidence type="ECO:0000259" key="1">
    <source>
        <dbReference type="Pfam" id="PF14529"/>
    </source>
</evidence>
<dbReference type="AlphaFoldDB" id="A0A4C2A279"/>
<sequence length="111" mass="12668">MRDLAPRQRIEDFIHSRGLILHNIEGQPTMFAGAVGESNIDLTLSTRGIRVTGWQVPVEASTSDHRLITYIIDDTRVSTALAEPAEKLSRFQNRGWTGTDTNRRYTLEWDR</sequence>
<accession>A0A4C2A279</accession>
<gene>
    <name evidence="2" type="ORF">EVAR_91237_1</name>
</gene>